<evidence type="ECO:0000313" key="1">
    <source>
        <dbReference type="EMBL" id="SVC45808.1"/>
    </source>
</evidence>
<feature type="non-terminal residue" evidence="1">
    <location>
        <position position="1"/>
    </location>
</feature>
<organism evidence="1">
    <name type="scientific">marine metagenome</name>
    <dbReference type="NCBI Taxonomy" id="408172"/>
    <lineage>
        <taxon>unclassified sequences</taxon>
        <taxon>metagenomes</taxon>
        <taxon>ecological metagenomes</taxon>
    </lineage>
</organism>
<feature type="non-terminal residue" evidence="1">
    <location>
        <position position="55"/>
    </location>
</feature>
<protein>
    <submittedName>
        <fullName evidence="1">Uncharacterized protein</fullName>
    </submittedName>
</protein>
<gene>
    <name evidence="1" type="ORF">METZ01_LOCUS298662</name>
</gene>
<reference evidence="1" key="1">
    <citation type="submission" date="2018-05" db="EMBL/GenBank/DDBJ databases">
        <authorList>
            <person name="Lanie J.A."/>
            <person name="Ng W.-L."/>
            <person name="Kazmierczak K.M."/>
            <person name="Andrzejewski T.M."/>
            <person name="Davidsen T.M."/>
            <person name="Wayne K.J."/>
            <person name="Tettelin H."/>
            <person name="Glass J.I."/>
            <person name="Rusch D."/>
            <person name="Podicherti R."/>
            <person name="Tsui H.-C.T."/>
            <person name="Winkler M.E."/>
        </authorList>
    </citation>
    <scope>NUCLEOTIDE SEQUENCE</scope>
</reference>
<proteinExistence type="predicted"/>
<name>A0A382MB88_9ZZZZ</name>
<dbReference type="AlphaFoldDB" id="A0A382MB88"/>
<accession>A0A382MB88</accession>
<dbReference type="EMBL" id="UINC01092325">
    <property type="protein sequence ID" value="SVC45808.1"/>
    <property type="molecule type" value="Genomic_DNA"/>
</dbReference>
<sequence length="55" mass="6168">FSGPSPTTWPPFRWPPPAFSAPWSLQGRCRSHRCSWLPTRCGCTGLPATARQRRG</sequence>